<evidence type="ECO:0000256" key="4">
    <source>
        <dbReference type="ARBA" id="ARBA00022475"/>
    </source>
</evidence>
<accession>A0A2P5SZJ3</accession>
<dbReference type="GO" id="GO:0005886">
    <property type="term" value="C:plasma membrane"/>
    <property type="evidence" value="ECO:0007669"/>
    <property type="project" value="UniProtKB-SubCell"/>
</dbReference>
<feature type="transmembrane region" description="Helical" evidence="9">
    <location>
        <begin position="147"/>
        <end position="172"/>
    </location>
</feature>
<comment type="subcellular location">
    <subcellularLocation>
        <location evidence="9">Cell inner membrane</location>
        <topology evidence="9">Multi-pass membrane protein</topology>
    </subcellularLocation>
    <subcellularLocation>
        <location evidence="1">Cell membrane</location>
        <topology evidence="1">Multi-pass membrane protein</topology>
    </subcellularLocation>
</comment>
<feature type="transmembrane region" description="Helical" evidence="9">
    <location>
        <begin position="41"/>
        <end position="64"/>
    </location>
</feature>
<dbReference type="Pfam" id="PF05525">
    <property type="entry name" value="Branch_AA_trans"/>
    <property type="match status" value="1"/>
</dbReference>
<evidence type="ECO:0000256" key="7">
    <source>
        <dbReference type="ARBA" id="ARBA00022989"/>
    </source>
</evidence>
<evidence type="ECO:0000256" key="5">
    <source>
        <dbReference type="ARBA" id="ARBA00022692"/>
    </source>
</evidence>
<evidence type="ECO:0000313" key="11">
    <source>
        <dbReference type="Proteomes" id="UP000296153"/>
    </source>
</evidence>
<evidence type="ECO:0000256" key="9">
    <source>
        <dbReference type="RuleBase" id="RU362122"/>
    </source>
</evidence>
<evidence type="ECO:0000313" key="10">
    <source>
        <dbReference type="EMBL" id="PPI87722.1"/>
    </source>
</evidence>
<feature type="transmembrane region" description="Helical" evidence="9">
    <location>
        <begin position="226"/>
        <end position="249"/>
    </location>
</feature>
<feature type="transmembrane region" description="Helical" evidence="9">
    <location>
        <begin position="192"/>
        <end position="214"/>
    </location>
</feature>
<gene>
    <name evidence="10" type="primary">brnQ</name>
    <name evidence="10" type="ORF">CRV12_03305</name>
</gene>
<feature type="transmembrane region" description="Helical" evidence="9">
    <location>
        <begin position="12"/>
        <end position="29"/>
    </location>
</feature>
<dbReference type="EMBL" id="PDKT01000005">
    <property type="protein sequence ID" value="PPI87722.1"/>
    <property type="molecule type" value="Genomic_DNA"/>
</dbReference>
<comment type="function">
    <text evidence="9">Component of the transport system for branched-chain amino acids.</text>
</comment>
<evidence type="ECO:0000256" key="2">
    <source>
        <dbReference type="ARBA" id="ARBA00008540"/>
    </source>
</evidence>
<dbReference type="GO" id="GO:0015190">
    <property type="term" value="F:L-leucine transmembrane transporter activity"/>
    <property type="evidence" value="ECO:0007669"/>
    <property type="project" value="TreeGrafter"/>
</dbReference>
<name>A0A2P5SZJ3_9GAMM</name>
<dbReference type="PANTHER" id="PTHR30588">
    <property type="entry name" value="BRANCHED-CHAIN AMINO ACID TRANSPORT SYSTEM 2 CARRIER PROTEIN"/>
    <property type="match status" value="1"/>
</dbReference>
<dbReference type="GO" id="GO:0005304">
    <property type="term" value="F:L-valine transmembrane transporter activity"/>
    <property type="evidence" value="ECO:0007669"/>
    <property type="project" value="TreeGrafter"/>
</dbReference>
<keyword evidence="6 9" id="KW-0029">Amino-acid transport</keyword>
<dbReference type="Proteomes" id="UP000296153">
    <property type="component" value="Unassembled WGS sequence"/>
</dbReference>
<dbReference type="InterPro" id="IPR004685">
    <property type="entry name" value="Brnchd-chn_aa_trnsp_Livcs"/>
</dbReference>
<keyword evidence="5 9" id="KW-0812">Transmembrane</keyword>
<keyword evidence="8 9" id="KW-0472">Membrane</keyword>
<dbReference type="OrthoDB" id="9783920at2"/>
<evidence type="ECO:0000256" key="1">
    <source>
        <dbReference type="ARBA" id="ARBA00004651"/>
    </source>
</evidence>
<proteinExistence type="inferred from homology"/>
<dbReference type="PANTHER" id="PTHR30588:SF0">
    <property type="entry name" value="BRANCHED-CHAIN AMINO ACID PERMEASE BRNQ"/>
    <property type="match status" value="1"/>
</dbReference>
<dbReference type="RefSeq" id="WP_136131245.1">
    <property type="nucleotide sequence ID" value="NZ_PDKT01000005.1"/>
</dbReference>
<comment type="caution">
    <text evidence="10">The sequence shown here is derived from an EMBL/GenBank/DDBJ whole genome shotgun (WGS) entry which is preliminary data.</text>
</comment>
<feature type="transmembrane region" description="Helical" evidence="9">
    <location>
        <begin position="373"/>
        <end position="393"/>
    </location>
</feature>
<evidence type="ECO:0000256" key="3">
    <source>
        <dbReference type="ARBA" id="ARBA00022448"/>
    </source>
</evidence>
<evidence type="ECO:0000256" key="6">
    <source>
        <dbReference type="ARBA" id="ARBA00022970"/>
    </source>
</evidence>
<organism evidence="10 11">
    <name type="scientific">Candidatus Pantoea edessiphila</name>
    <dbReference type="NCBI Taxonomy" id="2044610"/>
    <lineage>
        <taxon>Bacteria</taxon>
        <taxon>Pseudomonadati</taxon>
        <taxon>Pseudomonadota</taxon>
        <taxon>Gammaproteobacteria</taxon>
        <taxon>Enterobacterales</taxon>
        <taxon>Erwiniaceae</taxon>
        <taxon>Pantoea</taxon>
    </lineage>
</organism>
<evidence type="ECO:0000256" key="8">
    <source>
        <dbReference type="ARBA" id="ARBA00023136"/>
    </source>
</evidence>
<reference evidence="10 11" key="1">
    <citation type="journal article" date="2018" name="Genome Biol. Evol.">
        <title>Cladogenesis and Genomic Streamlining in Extracellular Endosymbionts of Tropical Stink Bugs.</title>
        <authorList>
            <person name="Otero-Bravo A."/>
            <person name="Goffredi S."/>
            <person name="Sabree Z.L."/>
        </authorList>
    </citation>
    <scope>NUCLEOTIDE SEQUENCE [LARGE SCALE GENOMIC DNA]</scope>
    <source>
        <strain evidence="10 11">SoEE</strain>
    </source>
</reference>
<dbReference type="GO" id="GO:0015820">
    <property type="term" value="P:L-leucine transport"/>
    <property type="evidence" value="ECO:0007669"/>
    <property type="project" value="TreeGrafter"/>
</dbReference>
<dbReference type="GO" id="GO:0015188">
    <property type="term" value="F:L-isoleucine transmembrane transporter activity"/>
    <property type="evidence" value="ECO:0007669"/>
    <property type="project" value="TreeGrafter"/>
</dbReference>
<feature type="transmembrane region" description="Helical" evidence="9">
    <location>
        <begin position="119"/>
        <end position="140"/>
    </location>
</feature>
<feature type="transmembrane region" description="Helical" evidence="9">
    <location>
        <begin position="317"/>
        <end position="340"/>
    </location>
</feature>
<keyword evidence="7 9" id="KW-1133">Transmembrane helix</keyword>
<protein>
    <recommendedName>
        <fullName evidence="9">Branched-chain amino acid transport system carrier protein</fullName>
    </recommendedName>
</protein>
<dbReference type="GO" id="GO:0015818">
    <property type="term" value="P:isoleucine transport"/>
    <property type="evidence" value="ECO:0007669"/>
    <property type="project" value="TreeGrafter"/>
</dbReference>
<keyword evidence="3 9" id="KW-0813">Transport</keyword>
<feature type="transmembrane region" description="Helical" evidence="9">
    <location>
        <begin position="76"/>
        <end position="99"/>
    </location>
</feature>
<feature type="transmembrane region" description="Helical" evidence="9">
    <location>
        <begin position="413"/>
        <end position="430"/>
    </location>
</feature>
<keyword evidence="4" id="KW-1003">Cell membrane</keyword>
<sequence length="434" mass="47579">MIHRLSFKDIIALGFMTFALFVGAGNIVFPPVVGMQSGDYIWIAAVGFLITSVGLPICTIVALARAGGGIETISAPIGKIAGLILTIICYLLIGPMFAIPRTATISFEVGIIPLISTNSNIALLLYSLIYFVFVTLLSLYPSKLLDVIGYFLAPVKIIALILLSISVIIWPIEGNLLVLATKDYQTSAFCSGFINGYLTMDTLGALVFGVVIINTIKARGIQAHKLIIRYATMSGFIASIGLIIVYLGLFKLGYNIGKISNQNLDGASILNIYVHNTFGHMGTLFLAILIFIACIVTAVGLTCAWADFFAKYLGLSYKYLVCILSIFSMLVSNLGLNILIKFSMPILTIIYPPCIILVILSFTTNWWYKNSRVFIPTIFISLVFSILDAINFGYLKNKINTFVHLTLFNEIPWLFPVIIILIVSAVVDRVKGYR</sequence>
<comment type="similarity">
    <text evidence="2 9">Belongs to the branched chain amino acid transporter family.</text>
</comment>
<feature type="transmembrane region" description="Helical" evidence="9">
    <location>
        <begin position="346"/>
        <end position="368"/>
    </location>
</feature>
<dbReference type="NCBIfam" id="TIGR00796">
    <property type="entry name" value="livcs"/>
    <property type="match status" value="1"/>
</dbReference>
<dbReference type="AlphaFoldDB" id="A0A2P5SZJ3"/>
<feature type="transmembrane region" description="Helical" evidence="9">
    <location>
        <begin position="284"/>
        <end position="305"/>
    </location>
</feature>